<evidence type="ECO:0000256" key="9">
    <source>
        <dbReference type="ARBA" id="ARBA00023242"/>
    </source>
</evidence>
<dbReference type="InterPro" id="IPR046336">
    <property type="entry name" value="Lon_prtase_N_sf"/>
</dbReference>
<evidence type="ECO:0000313" key="15">
    <source>
        <dbReference type="EMBL" id="CAG9772784.1"/>
    </source>
</evidence>
<evidence type="ECO:0000256" key="10">
    <source>
        <dbReference type="ARBA" id="ARBA00030079"/>
    </source>
</evidence>
<name>A0A9N9N0G6_9CUCU</name>
<dbReference type="OrthoDB" id="267517at2759"/>
<comment type="subcellular location">
    <subcellularLocation>
        <location evidence="1">Nucleus</location>
    </subcellularLocation>
</comment>
<comment type="subunit">
    <text evidence="12">Likely a component of a DCX (DDB1-CUL4-X-box) protein ligase complex. May interact with pic/DDB1.</text>
</comment>
<evidence type="ECO:0000256" key="13">
    <source>
        <dbReference type="SAM" id="MobiDB-lite"/>
    </source>
</evidence>
<keyword evidence="16" id="KW-1185">Reference proteome</keyword>
<gene>
    <name evidence="15" type="ORF">CEUTPL_LOCUS13187</name>
</gene>
<evidence type="ECO:0000256" key="12">
    <source>
        <dbReference type="ARBA" id="ARBA00046796"/>
    </source>
</evidence>
<dbReference type="InterPro" id="IPR004910">
    <property type="entry name" value="Yippee/Mis18/Cereblon"/>
</dbReference>
<evidence type="ECO:0000256" key="3">
    <source>
        <dbReference type="ARBA" id="ARBA00005293"/>
    </source>
</evidence>
<dbReference type="PROSITE" id="PS51788">
    <property type="entry name" value="CULT"/>
    <property type="match status" value="1"/>
</dbReference>
<dbReference type="Gene3D" id="2.30.130.40">
    <property type="entry name" value="LON domain-like"/>
    <property type="match status" value="1"/>
</dbReference>
<dbReference type="Proteomes" id="UP001152799">
    <property type="component" value="Chromosome 8"/>
</dbReference>
<keyword evidence="9" id="KW-0539">Nucleus</keyword>
<dbReference type="FunFam" id="2.170.150.20:FF:000007">
    <property type="entry name" value="Protein cereblon"/>
    <property type="match status" value="1"/>
</dbReference>
<feature type="region of interest" description="Disordered" evidence="13">
    <location>
        <begin position="1"/>
        <end position="50"/>
    </location>
</feature>
<keyword evidence="5" id="KW-0479">Metal-binding</keyword>
<evidence type="ECO:0000256" key="6">
    <source>
        <dbReference type="ARBA" id="ARBA00022786"/>
    </source>
</evidence>
<comment type="pathway">
    <text evidence="2">Protein modification; protein ubiquitination.</text>
</comment>
<evidence type="ECO:0000256" key="1">
    <source>
        <dbReference type="ARBA" id="ARBA00004123"/>
    </source>
</evidence>
<comment type="function">
    <text evidence="11">Substrate recognition component of a DCX (DDB1-CUL4-X-box) E3 protein ligase complex that mediates the ubiquitination and subsequent proteasomal degradation of target proteins. Has an essential role in mediating growth by negatively regulating insulin signaling. It also has a role in maintaining presynaptic function in the neuromuscular junction synapses of third-instar larvae.</text>
</comment>
<evidence type="ECO:0000256" key="8">
    <source>
        <dbReference type="ARBA" id="ARBA00022843"/>
    </source>
</evidence>
<keyword evidence="7" id="KW-0862">Zinc</keyword>
<dbReference type="Gene3D" id="2.170.150.20">
    <property type="entry name" value="Peptide methionine sulfoxide reductase"/>
    <property type="match status" value="1"/>
</dbReference>
<sequence length="435" mass="49653">MSGSENQDGDPENQDSDQDDLSLIMEFENGHISDSNSGAEREDSSEEQEDLPLVNMSTGEYDRDIPTTHGYLGRLNPVSGYTLFEDGDVLKDIFAIYTSTLVFPGFTLPLLMNDTFENRALDNFLQEHHKVFVLICPNSLYSGLYEYGVTMEIFETNLRNDMLHIKARGRQRCKRVTGSRTENLAGRIKLITVKILAEPPIVSPLEDTQLLALKSKRKWTLHNFDELKQCKSYRRYHAAQFPLPSWVYDINEVSYYTKILLEGLSAYGKELVPEDPEKLSYWFVQNFHLSHRERLEILGLRSTLERLKLEVAYFKLGRLICCENCGIQITDPTKVFAMSKDGMQSNFVNPGGHVYETITVNSAINFKLLGTMSRVFSWFRGYAWTIMQCSNCGNHVGWKFTSTNPRLSPKEFYGLANSGIKIISQKPVADPQKII</sequence>
<evidence type="ECO:0000256" key="11">
    <source>
        <dbReference type="ARBA" id="ARBA00046075"/>
    </source>
</evidence>
<keyword evidence="8" id="KW-0832">Ubl conjugation</keyword>
<evidence type="ECO:0000256" key="7">
    <source>
        <dbReference type="ARBA" id="ARBA00022833"/>
    </source>
</evidence>
<dbReference type="InterPro" id="IPR034750">
    <property type="entry name" value="CULT"/>
</dbReference>
<feature type="domain" description="CULT" evidence="14">
    <location>
        <begin position="317"/>
        <end position="424"/>
    </location>
</feature>
<dbReference type="InterPro" id="IPR015947">
    <property type="entry name" value="PUA-like_sf"/>
</dbReference>
<protein>
    <recommendedName>
        <fullName evidence="4">Protein cereblon</fullName>
    </recommendedName>
    <alternativeName>
        <fullName evidence="10">Protein ohgata</fullName>
    </alternativeName>
</protein>
<dbReference type="SUPFAM" id="SSF88697">
    <property type="entry name" value="PUA domain-like"/>
    <property type="match status" value="1"/>
</dbReference>
<organism evidence="15 16">
    <name type="scientific">Ceutorhynchus assimilis</name>
    <name type="common">cabbage seed weevil</name>
    <dbReference type="NCBI Taxonomy" id="467358"/>
    <lineage>
        <taxon>Eukaryota</taxon>
        <taxon>Metazoa</taxon>
        <taxon>Ecdysozoa</taxon>
        <taxon>Arthropoda</taxon>
        <taxon>Hexapoda</taxon>
        <taxon>Insecta</taxon>
        <taxon>Pterygota</taxon>
        <taxon>Neoptera</taxon>
        <taxon>Endopterygota</taxon>
        <taxon>Coleoptera</taxon>
        <taxon>Polyphaga</taxon>
        <taxon>Cucujiformia</taxon>
        <taxon>Curculionidae</taxon>
        <taxon>Ceutorhynchinae</taxon>
        <taxon>Ceutorhynchus</taxon>
    </lineage>
</organism>
<accession>A0A9N9N0G6</accession>
<evidence type="ECO:0000256" key="2">
    <source>
        <dbReference type="ARBA" id="ARBA00004906"/>
    </source>
</evidence>
<dbReference type="GO" id="GO:0005634">
    <property type="term" value="C:nucleus"/>
    <property type="evidence" value="ECO:0007669"/>
    <property type="project" value="UniProtKB-SubCell"/>
</dbReference>
<dbReference type="InterPro" id="IPR003111">
    <property type="entry name" value="Lon_prtase_N"/>
</dbReference>
<proteinExistence type="inferred from homology"/>
<reference evidence="15" key="1">
    <citation type="submission" date="2022-01" db="EMBL/GenBank/DDBJ databases">
        <authorList>
            <person name="King R."/>
        </authorList>
    </citation>
    <scope>NUCLEOTIDE SEQUENCE</scope>
</reference>
<evidence type="ECO:0000256" key="5">
    <source>
        <dbReference type="ARBA" id="ARBA00022723"/>
    </source>
</evidence>
<evidence type="ECO:0000259" key="14">
    <source>
        <dbReference type="PROSITE" id="PS51788"/>
    </source>
</evidence>
<dbReference type="EMBL" id="OU892284">
    <property type="protein sequence ID" value="CAG9772784.1"/>
    <property type="molecule type" value="Genomic_DNA"/>
</dbReference>
<dbReference type="Gene3D" id="1.20.58.1480">
    <property type="match status" value="1"/>
</dbReference>
<feature type="compositionally biased region" description="Acidic residues" evidence="13">
    <location>
        <begin position="7"/>
        <end position="20"/>
    </location>
</feature>
<dbReference type="GO" id="GO:0046872">
    <property type="term" value="F:metal ion binding"/>
    <property type="evidence" value="ECO:0007669"/>
    <property type="project" value="UniProtKB-KW"/>
</dbReference>
<comment type="similarity">
    <text evidence="3">Belongs to the CRBN family.</text>
</comment>
<dbReference type="SMART" id="SM00464">
    <property type="entry name" value="LON"/>
    <property type="match status" value="1"/>
</dbReference>
<dbReference type="Pfam" id="PF03226">
    <property type="entry name" value="Yippee-Mis18"/>
    <property type="match status" value="1"/>
</dbReference>
<keyword evidence="6" id="KW-0833">Ubl conjugation pathway</keyword>
<dbReference type="Pfam" id="PF02190">
    <property type="entry name" value="LON_substr_bdg"/>
    <property type="match status" value="1"/>
</dbReference>
<dbReference type="AlphaFoldDB" id="A0A9N9N0G6"/>
<evidence type="ECO:0000313" key="16">
    <source>
        <dbReference type="Proteomes" id="UP001152799"/>
    </source>
</evidence>
<evidence type="ECO:0000256" key="4">
    <source>
        <dbReference type="ARBA" id="ARBA00014394"/>
    </source>
</evidence>
<dbReference type="CDD" id="cd15777">
    <property type="entry name" value="CRBN_C_like"/>
    <property type="match status" value="1"/>
</dbReference>